<dbReference type="Pfam" id="PF07729">
    <property type="entry name" value="FCD"/>
    <property type="match status" value="1"/>
</dbReference>
<protein>
    <submittedName>
        <fullName evidence="6">GntR family transcriptional regulator</fullName>
    </submittedName>
</protein>
<keyword evidence="3" id="KW-0804">Transcription</keyword>
<dbReference type="Pfam" id="PF00392">
    <property type="entry name" value="GntR"/>
    <property type="match status" value="1"/>
</dbReference>
<feature type="coiled-coil region" evidence="4">
    <location>
        <begin position="105"/>
        <end position="135"/>
    </location>
</feature>
<keyword evidence="1" id="KW-0805">Transcription regulation</keyword>
<dbReference type="Proteomes" id="UP001238973">
    <property type="component" value="Unassembled WGS sequence"/>
</dbReference>
<dbReference type="Gene3D" id="1.20.120.530">
    <property type="entry name" value="GntR ligand-binding domain-like"/>
    <property type="match status" value="1"/>
</dbReference>
<evidence type="ECO:0000313" key="7">
    <source>
        <dbReference type="Proteomes" id="UP001238973"/>
    </source>
</evidence>
<gene>
    <name evidence="6" type="ORF">QUF85_11845</name>
</gene>
<dbReference type="PANTHER" id="PTHR43537:SF24">
    <property type="entry name" value="GLUCONATE OPERON TRANSCRIPTIONAL REPRESSOR"/>
    <property type="match status" value="1"/>
</dbReference>
<keyword evidence="2" id="KW-0238">DNA-binding</keyword>
<evidence type="ECO:0000256" key="4">
    <source>
        <dbReference type="SAM" id="Coils"/>
    </source>
</evidence>
<dbReference type="PROSITE" id="PS50949">
    <property type="entry name" value="HTH_GNTR"/>
    <property type="match status" value="1"/>
</dbReference>
<dbReference type="RefSeq" id="WP_289349715.1">
    <property type="nucleotide sequence ID" value="NZ_JAUCFI010000003.1"/>
</dbReference>
<dbReference type="PANTHER" id="PTHR43537">
    <property type="entry name" value="TRANSCRIPTIONAL REGULATOR, GNTR FAMILY"/>
    <property type="match status" value="1"/>
</dbReference>
<evidence type="ECO:0000259" key="5">
    <source>
        <dbReference type="PROSITE" id="PS50949"/>
    </source>
</evidence>
<dbReference type="SMART" id="SM00895">
    <property type="entry name" value="FCD"/>
    <property type="match status" value="1"/>
</dbReference>
<feature type="domain" description="HTH gntR-type" evidence="5">
    <location>
        <begin position="13"/>
        <end position="80"/>
    </location>
</feature>
<dbReference type="InterPro" id="IPR011711">
    <property type="entry name" value="GntR_C"/>
</dbReference>
<dbReference type="InterPro" id="IPR000524">
    <property type="entry name" value="Tscrpt_reg_HTH_GntR"/>
</dbReference>
<dbReference type="EMBL" id="JAUCFI010000003">
    <property type="protein sequence ID" value="MDM5283995.1"/>
    <property type="molecule type" value="Genomic_DNA"/>
</dbReference>
<name>A0AAJ1VBU8_9BACI</name>
<dbReference type="Gene3D" id="1.10.10.10">
    <property type="entry name" value="Winged helix-like DNA-binding domain superfamily/Winged helix DNA-binding domain"/>
    <property type="match status" value="1"/>
</dbReference>
<keyword evidence="4" id="KW-0175">Coiled coil</keyword>
<dbReference type="GO" id="GO:0003677">
    <property type="term" value="F:DNA binding"/>
    <property type="evidence" value="ECO:0007669"/>
    <property type="project" value="UniProtKB-KW"/>
</dbReference>
<comment type="caution">
    <text evidence="6">The sequence shown here is derived from an EMBL/GenBank/DDBJ whole genome shotgun (WGS) entry which is preliminary data.</text>
</comment>
<dbReference type="CDD" id="cd07377">
    <property type="entry name" value="WHTH_GntR"/>
    <property type="match status" value="1"/>
</dbReference>
<evidence type="ECO:0000256" key="3">
    <source>
        <dbReference type="ARBA" id="ARBA00023163"/>
    </source>
</evidence>
<accession>A0AAJ1VBU8</accession>
<dbReference type="InterPro" id="IPR036388">
    <property type="entry name" value="WH-like_DNA-bd_sf"/>
</dbReference>
<dbReference type="InterPro" id="IPR036390">
    <property type="entry name" value="WH_DNA-bd_sf"/>
</dbReference>
<dbReference type="GO" id="GO:0003700">
    <property type="term" value="F:DNA-binding transcription factor activity"/>
    <property type="evidence" value="ECO:0007669"/>
    <property type="project" value="InterPro"/>
</dbReference>
<dbReference type="SUPFAM" id="SSF48008">
    <property type="entry name" value="GntR ligand-binding domain-like"/>
    <property type="match status" value="1"/>
</dbReference>
<dbReference type="SUPFAM" id="SSF46785">
    <property type="entry name" value="Winged helix' DNA-binding domain"/>
    <property type="match status" value="1"/>
</dbReference>
<dbReference type="PRINTS" id="PR00035">
    <property type="entry name" value="HTHGNTR"/>
</dbReference>
<dbReference type="InterPro" id="IPR008920">
    <property type="entry name" value="TF_FadR/GntR_C"/>
</dbReference>
<evidence type="ECO:0000256" key="2">
    <source>
        <dbReference type="ARBA" id="ARBA00023125"/>
    </source>
</evidence>
<sequence length="222" mass="25622">MKKNLNLKLEDRDTLHLKVTNVIRQEILNGNFEPGERLVQEELANSLGVSRMPVREALRLLEAEGLIQLEPHKGAIVKSMDVEDVEEIYEMRSRLEGLAVSISANKLSEEEIIELEKLTMQMKNNNEEEDFVKANIEFHSILMKHCNWKRLIGVIEKLWNGFPQQTPTMLSGQIDQSNKEHEQILEAIKRNDAEHAGVLVSNHIKRTGNLLVKNMQENRKKR</sequence>
<dbReference type="SMART" id="SM00345">
    <property type="entry name" value="HTH_GNTR"/>
    <property type="match status" value="1"/>
</dbReference>
<evidence type="ECO:0000256" key="1">
    <source>
        <dbReference type="ARBA" id="ARBA00023015"/>
    </source>
</evidence>
<evidence type="ECO:0000313" key="6">
    <source>
        <dbReference type="EMBL" id="MDM5283995.1"/>
    </source>
</evidence>
<dbReference type="AlphaFoldDB" id="A0AAJ1VBU8"/>
<organism evidence="6 7">
    <name type="scientific">Peribacillus frigoritolerans</name>
    <dbReference type="NCBI Taxonomy" id="450367"/>
    <lineage>
        <taxon>Bacteria</taxon>
        <taxon>Bacillati</taxon>
        <taxon>Bacillota</taxon>
        <taxon>Bacilli</taxon>
        <taxon>Bacillales</taxon>
        <taxon>Bacillaceae</taxon>
        <taxon>Peribacillus</taxon>
    </lineage>
</organism>
<reference evidence="6" key="1">
    <citation type="submission" date="2023-06" db="EMBL/GenBank/DDBJ databases">
        <title>Comparative genomics of Bacillaceae isolates and their secondary metabolite potential.</title>
        <authorList>
            <person name="Song L."/>
            <person name="Nielsen L.J."/>
            <person name="Mohite O."/>
            <person name="Xu X."/>
            <person name="Weber T."/>
            <person name="Kovacs A.T."/>
        </authorList>
    </citation>
    <scope>NUCLEOTIDE SEQUENCE</scope>
    <source>
        <strain evidence="6">G1S1</strain>
    </source>
</reference>
<proteinExistence type="predicted"/>